<dbReference type="GO" id="GO:0140096">
    <property type="term" value="F:catalytic activity, acting on a protein"/>
    <property type="evidence" value="ECO:0007669"/>
    <property type="project" value="UniProtKB-ARBA"/>
</dbReference>
<keyword evidence="5 9" id="KW-0963">Cytoplasm</keyword>
<dbReference type="InterPro" id="IPR004516">
    <property type="entry name" value="HisRS/HisZ"/>
</dbReference>
<dbReference type="Pfam" id="PF13393">
    <property type="entry name" value="tRNA-synt_His"/>
    <property type="match status" value="1"/>
</dbReference>
<evidence type="ECO:0000259" key="11">
    <source>
        <dbReference type="PROSITE" id="PS50862"/>
    </source>
</evidence>
<evidence type="ECO:0000256" key="8">
    <source>
        <dbReference type="ARBA" id="ARBA00025246"/>
    </source>
</evidence>
<feature type="binding site" evidence="10">
    <location>
        <begin position="81"/>
        <end position="83"/>
    </location>
    <ligand>
        <name>L-histidine</name>
        <dbReference type="ChEBI" id="CHEBI:57595"/>
    </ligand>
</feature>
<keyword evidence="6 9" id="KW-0028">Amino-acid biosynthesis</keyword>
<comment type="similarity">
    <text evidence="3 9">Belongs to the class-II aminoacyl-tRNA synthetase family. HisZ subfamily.</text>
</comment>
<dbReference type="GO" id="GO:0006427">
    <property type="term" value="P:histidyl-tRNA aminoacylation"/>
    <property type="evidence" value="ECO:0007669"/>
    <property type="project" value="TreeGrafter"/>
</dbReference>
<dbReference type="CDD" id="cd00773">
    <property type="entry name" value="HisRS-like_core"/>
    <property type="match status" value="1"/>
</dbReference>
<dbReference type="PANTHER" id="PTHR43707:SF6">
    <property type="entry name" value="ATP PHOSPHORIBOSYLTRANSFERASE REGULATORY SUBUNIT"/>
    <property type="match status" value="1"/>
</dbReference>
<evidence type="ECO:0000256" key="9">
    <source>
        <dbReference type="HAMAP-Rule" id="MF_00125"/>
    </source>
</evidence>
<dbReference type="PIRSF" id="PIRSF001549">
    <property type="entry name" value="His-tRNA_synth"/>
    <property type="match status" value="1"/>
</dbReference>
<keyword evidence="7 9" id="KW-0368">Histidine biosynthesis</keyword>
<feature type="domain" description="Aminoacyl-transfer RNA synthetases class-II family profile" evidence="11">
    <location>
        <begin position="1"/>
        <end position="201"/>
    </location>
</feature>
<dbReference type="GO" id="GO:0000105">
    <property type="term" value="P:L-histidine biosynthetic process"/>
    <property type="evidence" value="ECO:0007669"/>
    <property type="project" value="UniProtKB-UniRule"/>
</dbReference>
<dbReference type="HAMAP" id="MF_00125">
    <property type="entry name" value="HisZ"/>
    <property type="match status" value="1"/>
</dbReference>
<dbReference type="GO" id="GO:0016757">
    <property type="term" value="F:glycosyltransferase activity"/>
    <property type="evidence" value="ECO:0007669"/>
    <property type="project" value="UniProtKB-KW"/>
</dbReference>
<dbReference type="InterPro" id="IPR045864">
    <property type="entry name" value="aa-tRNA-synth_II/BPL/LPL"/>
</dbReference>
<comment type="caution">
    <text evidence="12">The sequence shown here is derived from an EMBL/GenBank/DDBJ whole genome shotgun (WGS) entry which is preliminary data.</text>
</comment>
<dbReference type="InterPro" id="IPR004517">
    <property type="entry name" value="HisZ"/>
</dbReference>
<comment type="subcellular location">
    <subcellularLocation>
        <location evidence="1 9">Cytoplasm</location>
    </subcellularLocation>
</comment>
<feature type="binding site" evidence="10">
    <location>
        <begin position="274"/>
        <end position="275"/>
    </location>
    <ligand>
        <name>L-histidine</name>
        <dbReference type="ChEBI" id="CHEBI:57595"/>
    </ligand>
</feature>
<dbReference type="GO" id="GO:0005737">
    <property type="term" value="C:cytoplasm"/>
    <property type="evidence" value="ECO:0007669"/>
    <property type="project" value="UniProtKB-SubCell"/>
</dbReference>
<evidence type="ECO:0000313" key="13">
    <source>
        <dbReference type="Proteomes" id="UP000824049"/>
    </source>
</evidence>
<evidence type="ECO:0000313" key="12">
    <source>
        <dbReference type="EMBL" id="HIZ40099.1"/>
    </source>
</evidence>
<evidence type="ECO:0000256" key="6">
    <source>
        <dbReference type="ARBA" id="ARBA00022605"/>
    </source>
</evidence>
<protein>
    <recommendedName>
        <fullName evidence="4 9">ATP phosphoribosyltransferase regulatory subunit</fullName>
    </recommendedName>
</protein>
<proteinExistence type="inferred from homology"/>
<feature type="binding site" evidence="10">
    <location>
        <position position="129"/>
    </location>
    <ligand>
        <name>L-histidine</name>
        <dbReference type="ChEBI" id="CHEBI:57595"/>
    </ligand>
</feature>
<comment type="pathway">
    <text evidence="2 9">Amino-acid biosynthesis; L-histidine biosynthesis; L-histidine from 5-phospho-alpha-D-ribose 1-diphosphate: step 1/9.</text>
</comment>
<dbReference type="SUPFAM" id="SSF55681">
    <property type="entry name" value="Class II aaRS and biotin synthetases"/>
    <property type="match status" value="1"/>
</dbReference>
<evidence type="ECO:0000256" key="7">
    <source>
        <dbReference type="ARBA" id="ARBA00023102"/>
    </source>
</evidence>
<evidence type="ECO:0000256" key="5">
    <source>
        <dbReference type="ARBA" id="ARBA00022490"/>
    </source>
</evidence>
<reference evidence="12" key="1">
    <citation type="journal article" date="2021" name="PeerJ">
        <title>Extensive microbial diversity within the chicken gut microbiome revealed by metagenomics and culture.</title>
        <authorList>
            <person name="Gilroy R."/>
            <person name="Ravi A."/>
            <person name="Getino M."/>
            <person name="Pursley I."/>
            <person name="Horton D.L."/>
            <person name="Alikhan N.F."/>
            <person name="Baker D."/>
            <person name="Gharbi K."/>
            <person name="Hall N."/>
            <person name="Watson M."/>
            <person name="Adriaenssens E.M."/>
            <person name="Foster-Nyarko E."/>
            <person name="Jarju S."/>
            <person name="Secka A."/>
            <person name="Antonio M."/>
            <person name="Oren A."/>
            <person name="Chaudhuri R.R."/>
            <person name="La Ragione R."/>
            <person name="Hildebrand F."/>
            <person name="Pallen M.J."/>
        </authorList>
    </citation>
    <scope>NUCLEOTIDE SEQUENCE</scope>
    <source>
        <strain evidence="12">CHK179-28034</strain>
    </source>
</reference>
<comment type="miscellaneous">
    <text evidence="9">This function is generally fulfilled by the C-terminal part of HisG, which is missing in some bacteria such as this one.</text>
</comment>
<dbReference type="Gene3D" id="3.30.930.10">
    <property type="entry name" value="Bira Bifunctional Protein, Domain 2"/>
    <property type="match status" value="1"/>
</dbReference>
<dbReference type="InterPro" id="IPR041715">
    <property type="entry name" value="HisRS-like_core"/>
</dbReference>
<comment type="subunit">
    <text evidence="9">Heteromultimer composed of HisG and HisZ subunits.</text>
</comment>
<evidence type="ECO:0000256" key="1">
    <source>
        <dbReference type="ARBA" id="ARBA00004496"/>
    </source>
</evidence>
<dbReference type="Proteomes" id="UP000824049">
    <property type="component" value="Unassembled WGS sequence"/>
</dbReference>
<dbReference type="GO" id="GO:0004821">
    <property type="term" value="F:histidine-tRNA ligase activity"/>
    <property type="evidence" value="ECO:0007669"/>
    <property type="project" value="TreeGrafter"/>
</dbReference>
<evidence type="ECO:0000256" key="10">
    <source>
        <dbReference type="PIRSR" id="PIRSR001549-1"/>
    </source>
</evidence>
<accession>A0A9D2EM08</accession>
<comment type="function">
    <text evidence="8 9">Required for the first step of histidine biosynthesis. May allow the feedback regulation of ATP phosphoribosyltransferase activity by histidine.</text>
</comment>
<sequence>MKEKLLHTPEGVRDIYNSECKKKTALERRLHQVLSLYGYQDIETPAFEFFDIFNSDTGTVSSREMFKFFDRDNNTLVLRPDMTPSIARSVAKYYSDCTFPLRLSYVGNTFLNNRSYQGKLAEKTELGAEYINDDSPEADAEAIVMMIDCFLEAGLNDFRIDIGQSEFYRGIMEALDVSDEVKAQIHEYIENKNSLGMELLLADLPMKDCYRNILLEYNELYGDVSMLEQAKKLTVNPRCQAAIERLEQVYEVICHYGYEKYVSFDLGMVNHFDYYTGIIFRGYTYGTGDAIGKGGRYDNLLMQFGKNAPAIGFTILVDDMLSALDRQNIPVSIREFEYSVLLYNRKDMSTAVGLAMEMRTGGDKLECICMKEDQQAGDYISFAKAQGARAVFVLDGDALIIHDFSAGRVAQTSLTNFRREY</sequence>
<organism evidence="12 13">
    <name type="scientific">Candidatus Anaerobutyricum stercoris</name>
    <dbReference type="NCBI Taxonomy" id="2838457"/>
    <lineage>
        <taxon>Bacteria</taxon>
        <taxon>Bacillati</taxon>
        <taxon>Bacillota</taxon>
        <taxon>Clostridia</taxon>
        <taxon>Lachnospirales</taxon>
        <taxon>Lachnospiraceae</taxon>
        <taxon>Anaerobutyricum</taxon>
    </lineage>
</organism>
<reference evidence="12" key="2">
    <citation type="submission" date="2021-04" db="EMBL/GenBank/DDBJ databases">
        <authorList>
            <person name="Gilroy R."/>
        </authorList>
    </citation>
    <scope>NUCLEOTIDE SEQUENCE</scope>
    <source>
        <strain evidence="12">CHK179-28034</strain>
    </source>
</reference>
<dbReference type="PROSITE" id="PS50862">
    <property type="entry name" value="AA_TRNA_LIGASE_II"/>
    <property type="match status" value="1"/>
</dbReference>
<keyword evidence="12" id="KW-0328">Glycosyltransferase</keyword>
<dbReference type="NCBIfam" id="TIGR00443">
    <property type="entry name" value="hisZ_biosyn_reg"/>
    <property type="match status" value="1"/>
</dbReference>
<evidence type="ECO:0000256" key="3">
    <source>
        <dbReference type="ARBA" id="ARBA00005539"/>
    </source>
</evidence>
<evidence type="ECO:0000256" key="2">
    <source>
        <dbReference type="ARBA" id="ARBA00004667"/>
    </source>
</evidence>
<dbReference type="InterPro" id="IPR006195">
    <property type="entry name" value="aa-tRNA-synth_II"/>
</dbReference>
<dbReference type="PANTHER" id="PTHR43707">
    <property type="entry name" value="HISTIDYL-TRNA SYNTHETASE"/>
    <property type="match status" value="1"/>
</dbReference>
<dbReference type="EMBL" id="DXBR01000086">
    <property type="protein sequence ID" value="HIZ40099.1"/>
    <property type="molecule type" value="Genomic_DNA"/>
</dbReference>
<dbReference type="AlphaFoldDB" id="A0A9D2EM08"/>
<gene>
    <name evidence="9 12" type="primary">hisZ</name>
    <name evidence="12" type="ORF">H9968_09300</name>
</gene>
<evidence type="ECO:0000256" key="4">
    <source>
        <dbReference type="ARBA" id="ARBA00020397"/>
    </source>
</evidence>
<name>A0A9D2EM08_9FIRM</name>
<keyword evidence="12" id="KW-0808">Transferase</keyword>